<dbReference type="RefSeq" id="WP_009005997.1">
    <property type="nucleotide sequence ID" value="NZ_LVEA01000033.1"/>
</dbReference>
<evidence type="ECO:0000313" key="2">
    <source>
        <dbReference type="Proteomes" id="UP000075816"/>
    </source>
</evidence>
<proteinExistence type="predicted"/>
<name>A0A162IRN6_9FUSO</name>
<dbReference type="Proteomes" id="UP000075816">
    <property type="component" value="Unassembled WGS sequence"/>
</dbReference>
<protein>
    <submittedName>
        <fullName evidence="1">Uncharacterized protein</fullName>
    </submittedName>
</protein>
<dbReference type="EMBL" id="LVEA01000033">
    <property type="protein sequence ID" value="KYL04335.1"/>
    <property type="molecule type" value="Genomic_DNA"/>
</dbReference>
<dbReference type="AlphaFoldDB" id="A0A162IRN6"/>
<reference evidence="1 2" key="1">
    <citation type="submission" date="2016-03" db="EMBL/GenBank/DDBJ databases">
        <title>Comparative genomics of human isolates of Fusobacterium necrophorum.</title>
        <authorList>
            <person name="Jensen A."/>
            <person name="Bank S."/>
            <person name="Andersen P.S."/>
            <person name="Kristensen L.H."/>
            <person name="Prag J."/>
        </authorList>
    </citation>
    <scope>NUCLEOTIDE SEQUENCE [LARGE SCALE GENOMIC DNA]</scope>
    <source>
        <strain evidence="1 2">LS_1264</strain>
    </source>
</reference>
<organism evidence="1 2">
    <name type="scientific">Fusobacterium necrophorum subsp. funduliforme</name>
    <dbReference type="NCBI Taxonomy" id="143387"/>
    <lineage>
        <taxon>Bacteria</taxon>
        <taxon>Fusobacteriati</taxon>
        <taxon>Fusobacteriota</taxon>
        <taxon>Fusobacteriia</taxon>
        <taxon>Fusobacteriales</taxon>
        <taxon>Fusobacteriaceae</taxon>
        <taxon>Fusobacterium</taxon>
    </lineage>
</organism>
<evidence type="ECO:0000313" key="1">
    <source>
        <dbReference type="EMBL" id="KYL04335.1"/>
    </source>
</evidence>
<comment type="caution">
    <text evidence="1">The sequence shown here is derived from an EMBL/GenBank/DDBJ whole genome shotgun (WGS) entry which is preliminary data.</text>
</comment>
<sequence length="112" mass="12916">MEITKYSKRIQSFLKQEYGSEEEVKKALNLFKEEGESIAVTLGLEVSPEHDTLLELYAEHRIYSAMGNEKLAALKLEVFNKLLKSFVSVAENKKKLEEIKKSQKKGMMIFNE</sequence>
<accession>A0A162IRN6</accession>
<gene>
    <name evidence="1" type="ORF">A2J07_10690</name>
</gene>